<dbReference type="InterPro" id="IPR012902">
    <property type="entry name" value="N_methyl_site"/>
</dbReference>
<organism evidence="2 3">
    <name type="scientific">Halanaerobium saccharolyticum</name>
    <dbReference type="NCBI Taxonomy" id="43595"/>
    <lineage>
        <taxon>Bacteria</taxon>
        <taxon>Bacillati</taxon>
        <taxon>Bacillota</taxon>
        <taxon>Clostridia</taxon>
        <taxon>Halanaerobiales</taxon>
        <taxon>Halanaerobiaceae</taxon>
        <taxon>Halanaerobium</taxon>
    </lineage>
</organism>
<dbReference type="RefSeq" id="WP_133529993.1">
    <property type="nucleotide sequence ID" value="NZ_SNXX01000006.1"/>
</dbReference>
<evidence type="ECO:0000313" key="2">
    <source>
        <dbReference type="EMBL" id="TDP96960.1"/>
    </source>
</evidence>
<gene>
    <name evidence="2" type="ORF">C7957_10655</name>
</gene>
<keyword evidence="1" id="KW-1133">Transmembrane helix</keyword>
<name>A0A4R6SAK4_9FIRM</name>
<dbReference type="Pfam" id="PF07963">
    <property type="entry name" value="N_methyl"/>
    <property type="match status" value="1"/>
</dbReference>
<dbReference type="Gene3D" id="3.30.700.10">
    <property type="entry name" value="Glycoprotein, Type 4 Pilin"/>
    <property type="match status" value="1"/>
</dbReference>
<keyword evidence="1" id="KW-0812">Transmembrane</keyword>
<evidence type="ECO:0000256" key="1">
    <source>
        <dbReference type="SAM" id="Phobius"/>
    </source>
</evidence>
<reference evidence="2 3" key="1">
    <citation type="submission" date="2019-03" db="EMBL/GenBank/DDBJ databases">
        <title>Subsurface microbial communities from deep shales in Ohio and West Virginia, USA.</title>
        <authorList>
            <person name="Wrighton K."/>
        </authorList>
    </citation>
    <scope>NUCLEOTIDE SEQUENCE [LARGE SCALE GENOMIC DNA]</scope>
    <source>
        <strain evidence="2 3">MSL 7</strain>
    </source>
</reference>
<dbReference type="EMBL" id="SNXX01000006">
    <property type="protein sequence ID" value="TDP96960.1"/>
    <property type="molecule type" value="Genomic_DNA"/>
</dbReference>
<evidence type="ECO:0000313" key="3">
    <source>
        <dbReference type="Proteomes" id="UP000295176"/>
    </source>
</evidence>
<dbReference type="NCBIfam" id="TIGR02532">
    <property type="entry name" value="IV_pilin_GFxxxE"/>
    <property type="match status" value="1"/>
</dbReference>
<sequence length="152" mass="16795">MSLNKEKGFTLIELMLALAIVGIVVFSSTGMIVNLFNIVRPSAQRMNTKQVAEIRLIEIAKYVRAASNSDVDTSSNNISFNGGIILEYDDNKILINNNDGSLKKSIPNIKDFNIEDDDSDGVYNVTIEVCRDSGCDDTVKRSTRISLRNTSN</sequence>
<dbReference type="Proteomes" id="UP000295176">
    <property type="component" value="Unassembled WGS sequence"/>
</dbReference>
<keyword evidence="1" id="KW-0472">Membrane</keyword>
<protein>
    <submittedName>
        <fullName evidence="2">Prepilin-type N-terminal cleavage/methylation domain-containing protein</fullName>
    </submittedName>
</protein>
<dbReference type="InterPro" id="IPR045584">
    <property type="entry name" value="Pilin-like"/>
</dbReference>
<accession>A0A4R6SAK4</accession>
<dbReference type="SUPFAM" id="SSF54523">
    <property type="entry name" value="Pili subunits"/>
    <property type="match status" value="1"/>
</dbReference>
<comment type="caution">
    <text evidence="2">The sequence shown here is derived from an EMBL/GenBank/DDBJ whole genome shotgun (WGS) entry which is preliminary data.</text>
</comment>
<feature type="transmembrane region" description="Helical" evidence="1">
    <location>
        <begin position="12"/>
        <end position="36"/>
    </location>
</feature>
<proteinExistence type="predicted"/>
<dbReference type="AlphaFoldDB" id="A0A4R6SAK4"/>